<dbReference type="Gene3D" id="1.50.10.100">
    <property type="entry name" value="Chondroitin AC/alginate lyase"/>
    <property type="match status" value="1"/>
</dbReference>
<dbReference type="Proteomes" id="UP001220964">
    <property type="component" value="Unassembled WGS sequence"/>
</dbReference>
<evidence type="ECO:0000256" key="1">
    <source>
        <dbReference type="ARBA" id="ARBA00004196"/>
    </source>
</evidence>
<feature type="region of interest" description="Disordered" evidence="2">
    <location>
        <begin position="368"/>
        <end position="390"/>
    </location>
</feature>
<dbReference type="RefSeq" id="WP_275567959.1">
    <property type="nucleotide sequence ID" value="NZ_JARGYC010000035.1"/>
</dbReference>
<protein>
    <submittedName>
        <fullName evidence="4">Heparinase II/III family protein</fullName>
    </submittedName>
</protein>
<reference evidence="4" key="1">
    <citation type="submission" date="2023-03" db="EMBL/GenBank/DDBJ databases">
        <title>Multiphase analysis and comparison of six strains from genera Psychromarinibacter, Lutimaribacter, and Maritimibacter, including a novel species: Psychromarinibacter sediminicola sp. nov.</title>
        <authorList>
            <person name="Wang Y.-H."/>
            <person name="Ye M.-Q."/>
            <person name="Du Z.-J."/>
        </authorList>
    </citation>
    <scope>NUCLEOTIDE SEQUENCE</scope>
    <source>
        <strain evidence="4">C21-152</strain>
    </source>
</reference>
<evidence type="ECO:0000256" key="2">
    <source>
        <dbReference type="SAM" id="MobiDB-lite"/>
    </source>
</evidence>
<dbReference type="Gene3D" id="2.70.98.70">
    <property type="match status" value="1"/>
</dbReference>
<comment type="caution">
    <text evidence="4">The sequence shown here is derived from an EMBL/GenBank/DDBJ whole genome shotgun (WGS) entry which is preliminary data.</text>
</comment>
<dbReference type="EMBL" id="JARGYC010000035">
    <property type="protein sequence ID" value="MDF0601819.1"/>
    <property type="molecule type" value="Genomic_DNA"/>
</dbReference>
<feature type="domain" description="Heparinase II/III-like C-terminal" evidence="3">
    <location>
        <begin position="288"/>
        <end position="544"/>
    </location>
</feature>
<keyword evidence="5" id="KW-1185">Reference proteome</keyword>
<comment type="subcellular location">
    <subcellularLocation>
        <location evidence="1">Cell envelope</location>
    </subcellularLocation>
</comment>
<dbReference type="GO" id="GO:0030313">
    <property type="term" value="C:cell envelope"/>
    <property type="evidence" value="ECO:0007669"/>
    <property type="project" value="UniProtKB-SubCell"/>
</dbReference>
<dbReference type="GO" id="GO:0016829">
    <property type="term" value="F:lyase activity"/>
    <property type="evidence" value="ECO:0007669"/>
    <property type="project" value="InterPro"/>
</dbReference>
<sequence>MNRWQARRATFARPAGGFVSQPEPRTIGRYARGKQLCAGNFLVAGRVVEAPGGSIWELGDFGPEFDDEIHGFTWLDDLAALGDHKARTLAQTWTREWLDRYGKGQGPGWIPDTTGRRLIRWINHAVFLTQGEGSALSQDYYRSLGQQTIFLSRRWKAARPGVPRFEALTGLIYAGLSLIGMERHVAAAERALARDCRDQVDDEGGIRTRNPEELLDVFTLLTWASHALTESGRHPAQAHLDAIARIAPTLRALRHSDGALARFHGGGRGLEGRLDAALAGAGIRGGPRPGLAMGFVRLQAARTSLIVDAAVPPAGRASTRAHASTLAFELTSGRRPLIVSCGDGRQFGPDWARAGRATASHSGLALEGYSSSRFGPTTPGETGREQLTDRPNSVKMQFGTAASRIALVAGHDGYVATHGLTHVRQIELSDDGRAVAGEDMLAAIEEDHQRLFDRAMDRTRLQGIAYQIRFHLHPDVDAEVDMGGAAVSMVLKSGEVWIFRHDGTAQMTLEPSVYLEKARIRPRATKQVVLSSRAIRYATRVRWTLAKAQETPTHMRDYERDESELMEPI</sequence>
<dbReference type="InterPro" id="IPR012480">
    <property type="entry name" value="Hepar_II_III_C"/>
</dbReference>
<dbReference type="AlphaFoldDB" id="A0AAE3NSU6"/>
<name>A0AAE3NSU6_9RHOB</name>
<proteinExistence type="predicted"/>
<dbReference type="InterPro" id="IPR008929">
    <property type="entry name" value="Chondroitin_lyas"/>
</dbReference>
<accession>A0AAE3NSU6</accession>
<dbReference type="Pfam" id="PF07940">
    <property type="entry name" value="Hepar_II_III_C"/>
    <property type="match status" value="1"/>
</dbReference>
<organism evidence="4 5">
    <name type="scientific">Psychromarinibacter sediminicola</name>
    <dbReference type="NCBI Taxonomy" id="3033385"/>
    <lineage>
        <taxon>Bacteria</taxon>
        <taxon>Pseudomonadati</taxon>
        <taxon>Pseudomonadota</taxon>
        <taxon>Alphaproteobacteria</taxon>
        <taxon>Rhodobacterales</taxon>
        <taxon>Paracoccaceae</taxon>
        <taxon>Psychromarinibacter</taxon>
    </lineage>
</organism>
<gene>
    <name evidence="4" type="ORF">P1J78_13820</name>
</gene>
<evidence type="ECO:0000313" key="4">
    <source>
        <dbReference type="EMBL" id="MDF0601819.1"/>
    </source>
</evidence>
<evidence type="ECO:0000259" key="3">
    <source>
        <dbReference type="Pfam" id="PF07940"/>
    </source>
</evidence>
<evidence type="ECO:0000313" key="5">
    <source>
        <dbReference type="Proteomes" id="UP001220964"/>
    </source>
</evidence>